<evidence type="ECO:0000256" key="2">
    <source>
        <dbReference type="SAM" id="Coils"/>
    </source>
</evidence>
<feature type="transmembrane region" description="Helical" evidence="4">
    <location>
        <begin position="14"/>
        <end position="34"/>
    </location>
</feature>
<accession>A0A2K3MXX7</accession>
<dbReference type="AlphaFoldDB" id="A0A2K3MXX7"/>
<keyword evidence="4" id="KW-0812">Transmembrane</keyword>
<reference evidence="5 6" key="1">
    <citation type="journal article" date="2014" name="Am. J. Bot.">
        <title>Genome assembly and annotation for red clover (Trifolium pratense; Fabaceae).</title>
        <authorList>
            <person name="Istvanek J."/>
            <person name="Jaros M."/>
            <person name="Krenek A."/>
            <person name="Repkova J."/>
        </authorList>
    </citation>
    <scope>NUCLEOTIDE SEQUENCE [LARGE SCALE GENOMIC DNA]</scope>
    <source>
        <strain evidence="6">cv. Tatra</strain>
        <tissue evidence="5">Young leaves</tissue>
    </source>
</reference>
<dbReference type="Gramene" id="Tp57577_TGAC_v2_mRNA31391">
    <property type="protein sequence ID" value="Tp57577_TGAC_v2_mRNA31391"/>
    <property type="gene ID" value="Tp57577_TGAC_v2_gene30363"/>
</dbReference>
<dbReference type="STRING" id="57577.A0A2K3MXX7"/>
<name>A0A2K3MXX7_TRIPR</name>
<gene>
    <name evidence="5" type="ORF">L195_g018782</name>
</gene>
<evidence type="ECO:0000313" key="5">
    <source>
        <dbReference type="EMBL" id="PNX95589.1"/>
    </source>
</evidence>
<dbReference type="InterPro" id="IPR040265">
    <property type="entry name" value="CHUP1/IPGA1-like"/>
</dbReference>
<evidence type="ECO:0000256" key="4">
    <source>
        <dbReference type="SAM" id="Phobius"/>
    </source>
</evidence>
<organism evidence="5 6">
    <name type="scientific">Trifolium pratense</name>
    <name type="common">Red clover</name>
    <dbReference type="NCBI Taxonomy" id="57577"/>
    <lineage>
        <taxon>Eukaryota</taxon>
        <taxon>Viridiplantae</taxon>
        <taxon>Streptophyta</taxon>
        <taxon>Embryophyta</taxon>
        <taxon>Tracheophyta</taxon>
        <taxon>Spermatophyta</taxon>
        <taxon>Magnoliopsida</taxon>
        <taxon>eudicotyledons</taxon>
        <taxon>Gunneridae</taxon>
        <taxon>Pentapetalae</taxon>
        <taxon>rosids</taxon>
        <taxon>fabids</taxon>
        <taxon>Fabales</taxon>
        <taxon>Fabaceae</taxon>
        <taxon>Papilionoideae</taxon>
        <taxon>50 kb inversion clade</taxon>
        <taxon>NPAAA clade</taxon>
        <taxon>Hologalegina</taxon>
        <taxon>IRL clade</taxon>
        <taxon>Trifolieae</taxon>
        <taxon>Trifolium</taxon>
    </lineage>
</organism>
<feature type="compositionally biased region" description="Acidic residues" evidence="3">
    <location>
        <begin position="74"/>
        <end position="84"/>
    </location>
</feature>
<sequence length="413" mass="48404">MENTTLKAENLKPIILKAGVPLAVSLAGLIYAWIITKKSLKKVSSFSENYSHTPEINSRDGNKHEENFDNFSSMEDEEEKEEEHDTSIDSSVASGSFDLEQEITCLRSKLEGMQMRELALTLQFDKYCEIKEKESMLMEIKNMLLLETSRVEFFDREISFIETETMRLESFVVQYLKIIEKVEFWKSENRLLQKKVQKLLKKSKSQSFLIKEQSLMIKEGEEEILRNHDELQKRASVIHKLEDEIKELKRVLEDFQDEKNELMKKLETSEEYACKELESHKKPLKYYLQIESKDVLKEDYNKILNELEHVKKKREIEVEELIHLREINVCLRQELMKHELHCSFLDHQNVSCIGSNFHGDPSCSKKKKLINRLKKWVDGSEKVRVKPEAKSSNEIKCFGLHSAPTTPRFCSSA</sequence>
<protein>
    <submittedName>
        <fullName evidence="5">Uncharacterized protein</fullName>
    </submittedName>
</protein>
<keyword evidence="4" id="KW-1133">Transmembrane helix</keyword>
<feature type="region of interest" description="Disordered" evidence="3">
    <location>
        <begin position="51"/>
        <end position="91"/>
    </location>
</feature>
<dbReference type="GO" id="GO:0055028">
    <property type="term" value="C:cortical microtubule"/>
    <property type="evidence" value="ECO:0007669"/>
    <property type="project" value="TreeGrafter"/>
</dbReference>
<evidence type="ECO:0000313" key="6">
    <source>
        <dbReference type="Proteomes" id="UP000236291"/>
    </source>
</evidence>
<dbReference type="OrthoDB" id="687739at2759"/>
<keyword evidence="4" id="KW-0472">Membrane</keyword>
<keyword evidence="1 2" id="KW-0175">Coiled coil</keyword>
<feature type="compositionally biased region" description="Basic and acidic residues" evidence="3">
    <location>
        <begin position="57"/>
        <end position="67"/>
    </location>
</feature>
<feature type="coiled-coil region" evidence="2">
    <location>
        <begin position="231"/>
        <end position="313"/>
    </location>
</feature>
<evidence type="ECO:0000256" key="1">
    <source>
        <dbReference type="ARBA" id="ARBA00023054"/>
    </source>
</evidence>
<reference evidence="5 6" key="2">
    <citation type="journal article" date="2017" name="Front. Plant Sci.">
        <title>Gene Classification and Mining of Molecular Markers Useful in Red Clover (Trifolium pratense) Breeding.</title>
        <authorList>
            <person name="Istvanek J."/>
            <person name="Dluhosova J."/>
            <person name="Dluhos P."/>
            <person name="Patkova L."/>
            <person name="Nedelnik J."/>
            <person name="Repkova J."/>
        </authorList>
    </citation>
    <scope>NUCLEOTIDE SEQUENCE [LARGE SCALE GENOMIC DNA]</scope>
    <source>
        <strain evidence="6">cv. Tatra</strain>
        <tissue evidence="5">Young leaves</tissue>
    </source>
</reference>
<proteinExistence type="predicted"/>
<dbReference type="Proteomes" id="UP000236291">
    <property type="component" value="Unassembled WGS sequence"/>
</dbReference>
<comment type="caution">
    <text evidence="5">The sequence shown here is derived from an EMBL/GenBank/DDBJ whole genome shotgun (WGS) entry which is preliminary data.</text>
</comment>
<dbReference type="GO" id="GO:0072699">
    <property type="term" value="P:protein localization to cortical microtubule cytoskeleton"/>
    <property type="evidence" value="ECO:0007669"/>
    <property type="project" value="TreeGrafter"/>
</dbReference>
<dbReference type="PANTHER" id="PTHR31342">
    <property type="entry name" value="PROTEIN CHUP1, CHLOROPLASTIC"/>
    <property type="match status" value="1"/>
</dbReference>
<dbReference type="EMBL" id="ASHM01013627">
    <property type="protein sequence ID" value="PNX95589.1"/>
    <property type="molecule type" value="Genomic_DNA"/>
</dbReference>
<dbReference type="PANTHER" id="PTHR31342:SF10">
    <property type="entry name" value="CHUP1-LIKE PROTEIN"/>
    <property type="match status" value="1"/>
</dbReference>
<evidence type="ECO:0000256" key="3">
    <source>
        <dbReference type="SAM" id="MobiDB-lite"/>
    </source>
</evidence>